<accession>A0ABT1IV51</accession>
<dbReference type="RefSeq" id="WP_253795955.1">
    <property type="nucleotide sequence ID" value="NZ_BAAAUB010000061.1"/>
</dbReference>
<reference evidence="2 3" key="1">
    <citation type="submission" date="2022-06" db="EMBL/GenBank/DDBJ databases">
        <title>Sequencing the genomes of 1000 actinobacteria strains.</title>
        <authorList>
            <person name="Klenk H.-P."/>
        </authorList>
    </citation>
    <scope>NUCLEOTIDE SEQUENCE [LARGE SCALE GENOMIC DNA]</scope>
    <source>
        <strain evidence="2 3">DSM 41656</strain>
    </source>
</reference>
<dbReference type="InterPro" id="IPR045548">
    <property type="entry name" value="bpX5"/>
</dbReference>
<keyword evidence="3" id="KW-1185">Reference proteome</keyword>
<evidence type="ECO:0000259" key="1">
    <source>
        <dbReference type="Pfam" id="PF19921"/>
    </source>
</evidence>
<name>A0ABT1IV51_9ACTN</name>
<proteinExistence type="predicted"/>
<evidence type="ECO:0000313" key="2">
    <source>
        <dbReference type="EMBL" id="MCP2309007.1"/>
    </source>
</evidence>
<feature type="domain" description="MoxR-vWA-beta-propeller ternary system" evidence="1">
    <location>
        <begin position="9"/>
        <end position="118"/>
    </location>
</feature>
<organism evidence="2 3">
    <name type="scientific">Kitasatospora paracochleata</name>
    <dbReference type="NCBI Taxonomy" id="58354"/>
    <lineage>
        <taxon>Bacteria</taxon>
        <taxon>Bacillati</taxon>
        <taxon>Actinomycetota</taxon>
        <taxon>Actinomycetes</taxon>
        <taxon>Kitasatosporales</taxon>
        <taxon>Streptomycetaceae</taxon>
        <taxon>Kitasatospora</taxon>
    </lineage>
</organism>
<protein>
    <recommendedName>
        <fullName evidence="1">MoxR-vWA-beta-propeller ternary system domain-containing protein</fullName>
    </recommendedName>
</protein>
<evidence type="ECO:0000313" key="3">
    <source>
        <dbReference type="Proteomes" id="UP001206483"/>
    </source>
</evidence>
<dbReference type="Pfam" id="PF19921">
    <property type="entry name" value="bpX5"/>
    <property type="match status" value="1"/>
</dbReference>
<sequence length="145" mass="14707">MTAVPARPLRWERREPPLPAAAVAATDPAAIAALAAATLARLADGITLRAAADAATLLVLGEPEDLPWADGARYLAWEAGALVPTTARPRPATALWRDALAPDPTTRLALLPDAALVFTPPTAAPDRAALARLAAPTGTASGGLG</sequence>
<comment type="caution">
    <text evidence="2">The sequence shown here is derived from an EMBL/GenBank/DDBJ whole genome shotgun (WGS) entry which is preliminary data.</text>
</comment>
<dbReference type="Proteomes" id="UP001206483">
    <property type="component" value="Unassembled WGS sequence"/>
</dbReference>
<dbReference type="EMBL" id="JAMZDX010000002">
    <property type="protein sequence ID" value="MCP2309007.1"/>
    <property type="molecule type" value="Genomic_DNA"/>
</dbReference>
<gene>
    <name evidence="2" type="ORF">FHR36_002131</name>
</gene>